<dbReference type="PANTHER" id="PTHR23185:SF0">
    <property type="entry name" value="PROTEIN VIRILIZER HOMOLOG"/>
    <property type="match status" value="1"/>
</dbReference>
<dbReference type="Proteomes" id="UP001151529">
    <property type="component" value="Chromosome 16"/>
</dbReference>
<dbReference type="PANTHER" id="PTHR23185">
    <property type="entry name" value="PROTEIN VIRILIZER HOMOLOG"/>
    <property type="match status" value="1"/>
</dbReference>
<evidence type="ECO:0000313" key="2">
    <source>
        <dbReference type="EMBL" id="KAJ6749942.1"/>
    </source>
</evidence>
<keyword evidence="3" id="KW-1185">Reference proteome</keyword>
<dbReference type="GO" id="GO:0003723">
    <property type="term" value="F:RNA binding"/>
    <property type="evidence" value="ECO:0007669"/>
    <property type="project" value="TreeGrafter"/>
</dbReference>
<accession>A0A9Q0VJX6</accession>
<dbReference type="EMBL" id="JAPFFL010000001">
    <property type="protein sequence ID" value="KAJ6749942.1"/>
    <property type="molecule type" value="Genomic_DNA"/>
</dbReference>
<feature type="compositionally biased region" description="Polar residues" evidence="1">
    <location>
        <begin position="1023"/>
        <end position="1047"/>
    </location>
</feature>
<name>A0A9Q0VJX6_SALVM</name>
<dbReference type="GO" id="GO:0036396">
    <property type="term" value="C:RNA N6-methyladenosine methyltransferase complex"/>
    <property type="evidence" value="ECO:0007669"/>
    <property type="project" value="TreeGrafter"/>
</dbReference>
<reference evidence="2" key="2">
    <citation type="journal article" date="2023" name="Int. J. Mol. Sci.">
        <title>De Novo Assembly and Annotation of 11 Diverse Shrub Willow (Salix) Genomes Reveals Novel Gene Organization in Sex-Linked Regions.</title>
        <authorList>
            <person name="Hyden B."/>
            <person name="Feng K."/>
            <person name="Yates T.B."/>
            <person name="Jawdy S."/>
            <person name="Cereghino C."/>
            <person name="Smart L.B."/>
            <person name="Muchero W."/>
        </authorList>
    </citation>
    <scope>NUCLEOTIDE SEQUENCE [LARGE SCALE GENOMIC DNA]</scope>
    <source>
        <tissue evidence="2">Shoot tip</tissue>
    </source>
</reference>
<reference evidence="2" key="1">
    <citation type="submission" date="2022-11" db="EMBL/GenBank/DDBJ databases">
        <authorList>
            <person name="Hyden B.L."/>
            <person name="Feng K."/>
            <person name="Yates T."/>
            <person name="Jawdy S."/>
            <person name="Smart L.B."/>
            <person name="Muchero W."/>
        </authorList>
    </citation>
    <scope>NUCLEOTIDE SEQUENCE</scope>
    <source>
        <tissue evidence="2">Shoot tip</tissue>
    </source>
</reference>
<sequence>MSSSSSAVFVSLYDALIFRLLADSFIFKCLLGSRREAFLPLSAALLSSSILRSEAVDAMDMFVDIASTIGAILLSLLMCRSGLIFLLNYPELCTTLIDALRGVGGMSREECVPLRYASVLLSKGFVCSPHEVGVIVETHLRVVNAIDRLLISTPHPEEFLWVLWELCGLSRSDCGRQALLVLGYFPEAISILIEALHSVKESEPVASGASPINLAIFHSAAEIFEVIVTDSTASSLDSWIGHAMELHKALHKALHSSSPGSNRKDTPTRLLEWFDAGVVYHKNGAIGLLRYSAVLASGGDAHLTSTNILVADLTDVEQVVGDALGSSDINVMDNLGKLVSDKSFEDNPLRDSSIAQMTTAIRILAFVSENSTVAAALYDEGALIVIYAILIKCSLMLERSSNSYDYLVDEGTERNSTSDLLLERNREQSLVDLLVPSLVLLINLLQKLQEAKEQHRNTKLMNALLRLHREVSPKLAASAADLSSPYPGSALGFGAVCHLVETCSLLCLLNDLFPEEGVWLWKNGMPLLSALRKLAVGTLLGPQKEKQVDWYLETSHREKLLNQLTPHLDKIAQIIEHYAISALVVIQDMLRVFIIRIACQKTEYASLLLQPILCCIRNLSDLTSPSEIDAYKVYRYLDFLASILEHPSAKELLLEEGIAGMLTQVLERCLVAIGSDGKQIPDSKISAKSGFTLISWCCPVFKSFSLLCVPQTSLPYPMRHDLKILRGTCVLLHLTQPIAGNALVFQVLPVGKELLSCLAFFKDLGSCNEGQSACVTTLHQINTSIEEHESGKGQEGNGNYNLDDIEWRKCPLLSCWIRLLESVDSKDDASICAIEAVTMLSIGALCFCLDSKCNLNLNGVTAMKNLFGIHDDMDGTDSSPENISFILEMITLLSSKLNDDAYLPTDMRESLYQASDSAKSLLLLLQKPTVSVTIDDIMSSGGIQSLPSNELLVHSRINQMADGTAEKFDGYLYLGGLGDKFLWECPETLPDRLSQNPSMKRKLSSVDGSGKRVKGETSVAEATGQNAFSRGMGSSTAPSGSNSQGYL</sequence>
<evidence type="ECO:0000313" key="3">
    <source>
        <dbReference type="Proteomes" id="UP001151529"/>
    </source>
</evidence>
<proteinExistence type="predicted"/>
<protein>
    <submittedName>
        <fullName evidence="2">Uncharacterized protein</fullName>
    </submittedName>
</protein>
<comment type="caution">
    <text evidence="2">The sequence shown here is derived from an EMBL/GenBank/DDBJ whole genome shotgun (WGS) entry which is preliminary data.</text>
</comment>
<organism evidence="2 3">
    <name type="scientific">Salix viminalis</name>
    <name type="common">Common osier</name>
    <name type="synonym">Basket willow</name>
    <dbReference type="NCBI Taxonomy" id="40686"/>
    <lineage>
        <taxon>Eukaryota</taxon>
        <taxon>Viridiplantae</taxon>
        <taxon>Streptophyta</taxon>
        <taxon>Embryophyta</taxon>
        <taxon>Tracheophyta</taxon>
        <taxon>Spermatophyta</taxon>
        <taxon>Magnoliopsida</taxon>
        <taxon>eudicotyledons</taxon>
        <taxon>Gunneridae</taxon>
        <taxon>Pentapetalae</taxon>
        <taxon>rosids</taxon>
        <taxon>fabids</taxon>
        <taxon>Malpighiales</taxon>
        <taxon>Salicaceae</taxon>
        <taxon>Saliceae</taxon>
        <taxon>Salix</taxon>
    </lineage>
</organism>
<dbReference type="AlphaFoldDB" id="A0A9Q0VJX6"/>
<feature type="region of interest" description="Disordered" evidence="1">
    <location>
        <begin position="993"/>
        <end position="1047"/>
    </location>
</feature>
<evidence type="ECO:0000256" key="1">
    <source>
        <dbReference type="SAM" id="MobiDB-lite"/>
    </source>
</evidence>
<gene>
    <name evidence="2" type="ORF">OIU85_000558</name>
</gene>
<dbReference type="InterPro" id="IPR026736">
    <property type="entry name" value="Virilizer"/>
</dbReference>
<dbReference type="OrthoDB" id="2011702at2759"/>